<comment type="caution">
    <text evidence="9">The sequence shown here is derived from an EMBL/GenBank/DDBJ whole genome shotgun (WGS) entry which is preliminary data.</text>
</comment>
<dbReference type="EMBL" id="JBHUFZ010000005">
    <property type="protein sequence ID" value="MFD1888987.1"/>
    <property type="molecule type" value="Genomic_DNA"/>
</dbReference>
<evidence type="ECO:0000256" key="3">
    <source>
        <dbReference type="ARBA" id="ARBA00022692"/>
    </source>
</evidence>
<evidence type="ECO:0000256" key="6">
    <source>
        <dbReference type="SAM" id="MobiDB-lite"/>
    </source>
</evidence>
<evidence type="ECO:0000256" key="7">
    <source>
        <dbReference type="SAM" id="Phobius"/>
    </source>
</evidence>
<dbReference type="PANTHER" id="PTHR36115">
    <property type="entry name" value="PROLINE-RICH ANTIGEN HOMOLOG-RELATED"/>
    <property type="match status" value="1"/>
</dbReference>
<dbReference type="InterPro" id="IPR010432">
    <property type="entry name" value="RDD"/>
</dbReference>
<feature type="compositionally biased region" description="Polar residues" evidence="6">
    <location>
        <begin position="1"/>
        <end position="10"/>
    </location>
</feature>
<evidence type="ECO:0000256" key="2">
    <source>
        <dbReference type="ARBA" id="ARBA00022475"/>
    </source>
</evidence>
<evidence type="ECO:0000256" key="1">
    <source>
        <dbReference type="ARBA" id="ARBA00004651"/>
    </source>
</evidence>
<keyword evidence="2" id="KW-1003">Cell membrane</keyword>
<dbReference type="InterPro" id="IPR051791">
    <property type="entry name" value="Pra-immunoreactive"/>
</dbReference>
<name>A0ABW4RRP4_9ACTN</name>
<keyword evidence="3 7" id="KW-0812">Transmembrane</keyword>
<feature type="compositionally biased region" description="Polar residues" evidence="6">
    <location>
        <begin position="42"/>
        <end position="54"/>
    </location>
</feature>
<evidence type="ECO:0000259" key="8">
    <source>
        <dbReference type="Pfam" id="PF06271"/>
    </source>
</evidence>
<organism evidence="9 10">
    <name type="scientific">Luteococcus peritonei</name>
    <dbReference type="NCBI Taxonomy" id="88874"/>
    <lineage>
        <taxon>Bacteria</taxon>
        <taxon>Bacillati</taxon>
        <taxon>Actinomycetota</taxon>
        <taxon>Actinomycetes</taxon>
        <taxon>Propionibacteriales</taxon>
        <taxon>Propionibacteriaceae</taxon>
        <taxon>Luteococcus</taxon>
    </lineage>
</organism>
<evidence type="ECO:0000313" key="9">
    <source>
        <dbReference type="EMBL" id="MFD1888987.1"/>
    </source>
</evidence>
<keyword evidence="10" id="KW-1185">Reference proteome</keyword>
<accession>A0ABW4RRP4</accession>
<evidence type="ECO:0000313" key="10">
    <source>
        <dbReference type="Proteomes" id="UP001597326"/>
    </source>
</evidence>
<feature type="domain" description="RDD" evidence="8">
    <location>
        <begin position="96"/>
        <end position="225"/>
    </location>
</feature>
<reference evidence="10" key="1">
    <citation type="journal article" date="2019" name="Int. J. Syst. Evol. Microbiol.">
        <title>The Global Catalogue of Microorganisms (GCM) 10K type strain sequencing project: providing services to taxonomists for standard genome sequencing and annotation.</title>
        <authorList>
            <consortium name="The Broad Institute Genomics Platform"/>
            <consortium name="The Broad Institute Genome Sequencing Center for Infectious Disease"/>
            <person name="Wu L."/>
            <person name="Ma J."/>
        </authorList>
    </citation>
    <scope>NUCLEOTIDE SEQUENCE [LARGE SCALE GENOMIC DNA]</scope>
    <source>
        <strain evidence="10">CAIM 431</strain>
    </source>
</reference>
<dbReference type="PANTHER" id="PTHR36115:SF6">
    <property type="entry name" value="PROLINE-RICH ANTIGEN HOMOLOG"/>
    <property type="match status" value="1"/>
</dbReference>
<sequence>MSNDPTNHQGQVPEGSWPDNQHNAGSQNPYGTAPTDPYAASAPQSDPYGTSVPQSDPYGTAPADPYGQQAGYVAPGAGYGQPAYGYQPGAATPQLSSWFKRVAANIIDSIPGAILGGIASNFMPDYDQNTGAQLTDGNWPVAMVFLALAFGWTLWNRWLRAGRTGQSVGKSVLGIKLLDEMTGQPIGAGKAFLRDICHVLDNICYIGYLWPLWDAKRQTFADKIMKTVVVDAK</sequence>
<keyword evidence="4 7" id="KW-1133">Transmembrane helix</keyword>
<dbReference type="Proteomes" id="UP001597326">
    <property type="component" value="Unassembled WGS sequence"/>
</dbReference>
<dbReference type="Pfam" id="PF06271">
    <property type="entry name" value="RDD"/>
    <property type="match status" value="1"/>
</dbReference>
<keyword evidence="5 7" id="KW-0472">Membrane</keyword>
<evidence type="ECO:0000256" key="4">
    <source>
        <dbReference type="ARBA" id="ARBA00022989"/>
    </source>
</evidence>
<evidence type="ECO:0000256" key="5">
    <source>
        <dbReference type="ARBA" id="ARBA00023136"/>
    </source>
</evidence>
<feature type="region of interest" description="Disordered" evidence="6">
    <location>
        <begin position="1"/>
        <end position="69"/>
    </location>
</feature>
<feature type="transmembrane region" description="Helical" evidence="7">
    <location>
        <begin position="102"/>
        <end position="119"/>
    </location>
</feature>
<feature type="transmembrane region" description="Helical" evidence="7">
    <location>
        <begin position="139"/>
        <end position="155"/>
    </location>
</feature>
<comment type="subcellular location">
    <subcellularLocation>
        <location evidence="1">Cell membrane</location>
        <topology evidence="1">Multi-pass membrane protein</topology>
    </subcellularLocation>
</comment>
<protein>
    <submittedName>
        <fullName evidence="9">RDD family protein</fullName>
    </submittedName>
</protein>
<dbReference type="RefSeq" id="WP_343874969.1">
    <property type="nucleotide sequence ID" value="NZ_BAAAIX010000028.1"/>
</dbReference>
<feature type="compositionally biased region" description="Polar residues" evidence="6">
    <location>
        <begin position="18"/>
        <end position="30"/>
    </location>
</feature>
<proteinExistence type="predicted"/>
<gene>
    <name evidence="9" type="ORF">ACFSCS_02155</name>
</gene>